<dbReference type="EnsemblBacteria" id="ACK41788">
    <property type="protein sequence ID" value="ACK41788"/>
    <property type="gene ID" value="Dtur_0490"/>
</dbReference>
<evidence type="ECO:0000259" key="5">
    <source>
        <dbReference type="Pfam" id="PF01055"/>
    </source>
</evidence>
<dbReference type="PATRIC" id="fig|515635.4.peg.515"/>
<feature type="domain" description="Glycosyl hydrolase family 31 C-terminal" evidence="7">
    <location>
        <begin position="569"/>
        <end position="653"/>
    </location>
</feature>
<accession>B8E205</accession>
<protein>
    <submittedName>
        <fullName evidence="8">Glycoside hydrolase family 31</fullName>
    </submittedName>
</protein>
<dbReference type="KEGG" id="dtu:Dtur_0490"/>
<name>B8E205_DICTD</name>
<dbReference type="STRING" id="515635.Dtur_0490"/>
<dbReference type="InterPro" id="IPR050985">
    <property type="entry name" value="Alpha-glycosidase_related"/>
</dbReference>
<dbReference type="CAZy" id="GH31">
    <property type="family name" value="Glycoside Hydrolase Family 31"/>
</dbReference>
<evidence type="ECO:0000259" key="6">
    <source>
        <dbReference type="Pfam" id="PF13802"/>
    </source>
</evidence>
<evidence type="ECO:0000256" key="2">
    <source>
        <dbReference type="ARBA" id="ARBA00022801"/>
    </source>
</evidence>
<dbReference type="PANTHER" id="PTHR43053:SF4">
    <property type="entry name" value="MYOGENESIS-REGULATING GLYCOSIDASE"/>
    <property type="match status" value="1"/>
</dbReference>
<dbReference type="InterPro" id="IPR017853">
    <property type="entry name" value="GH"/>
</dbReference>
<dbReference type="GO" id="GO:0005975">
    <property type="term" value="P:carbohydrate metabolic process"/>
    <property type="evidence" value="ECO:0007669"/>
    <property type="project" value="InterPro"/>
</dbReference>
<sequence>MYIKVKRLREYKIENGIFSGILELEDQTLLGIKITLYENNIWRLQIYSDKDKTSNINLPTKSIEIKREDELIKLSGIQTELIILSEPFFFGFKKGDKLVLSLDNHRNVGLLHLTPPLAKKERGFCGTFSLSYEEKIFGLGEFFTPCEKHSQFLEIWVNDAYGTFTQRAYKPLPFLWSTRGWGILFNTSYKTRHYIAYPYKNLVGYYWEDLSSNLDLFIFLGKDPKEIIQKYHAVTGEPEIPPFWSFGLWISRCYYWNEEEVLKVARTLREKNIPCDVINLDGRAWLRHGYQTDFQWDLERFPDPKRLISELKELGFKICLWENPYISEKSPLFKEAEEKGFFLRDLKGNIKKIKWVPEEFQGLHNPPLAGIVDLTNPKAKEWYKDLHRPLLRMGVDTFKTDFGEEIPEDVIAYNGMRGDELHNYYAFLYNQTVYEVVKEEKGEGIVWGRSGYIGSHKIPVQWAGDTESSYEGMFTSLRGGLSYMLSGGNLLWAHDLGGFYGAKPNSKLYIRWAEFALLNSLTRAHGTTPREPWEFGKEAEVVFKKFTYLRYSLLFYLYSFAVLGKKTSVPVMRPLILEFPDDYLSPFIEDEYLLGEDLLIAPVFKEEDERIVYLPPGIWYSFWEKERFEGGKVYNLTVALHRIPIFVREGAIIPRLLKIGRNTEEIKDLLIEVWFPKNQQIKNFYSPFGELSVNYKYVDKDYLYIQVKNATEHKNIYLHVLGINEVKHLEPLEEYKITPYGLVLKLKDQTTNVLIEF</sequence>
<dbReference type="Pfam" id="PF21365">
    <property type="entry name" value="Glyco_hydro_31_3rd"/>
    <property type="match status" value="1"/>
</dbReference>
<reference evidence="9" key="1">
    <citation type="journal article" date="2016" name="Front. Microbiol.">
        <title>The complete genome sequence of hyperthermophile Dictyoglomus turgidum DSM 6724 reveals a specialized carbohydrate fermentor.</title>
        <authorList>
            <person name="Brumm P.J."/>
            <person name="Gowda K."/>
            <person name="Robb F.T."/>
            <person name="Mead D.A."/>
        </authorList>
    </citation>
    <scope>NUCLEOTIDE SEQUENCE [LARGE SCALE GENOMIC DNA]</scope>
    <source>
        <strain evidence="9">DSM 6724 / Z-1310</strain>
    </source>
</reference>
<dbReference type="GO" id="GO:0004553">
    <property type="term" value="F:hydrolase activity, hydrolyzing O-glycosyl compounds"/>
    <property type="evidence" value="ECO:0007669"/>
    <property type="project" value="InterPro"/>
</dbReference>
<dbReference type="Gene3D" id="3.20.20.80">
    <property type="entry name" value="Glycosidases"/>
    <property type="match status" value="1"/>
</dbReference>
<dbReference type="Proteomes" id="UP000007719">
    <property type="component" value="Chromosome"/>
</dbReference>
<evidence type="ECO:0000256" key="3">
    <source>
        <dbReference type="ARBA" id="ARBA00023295"/>
    </source>
</evidence>
<comment type="similarity">
    <text evidence="1 4">Belongs to the glycosyl hydrolase 31 family.</text>
</comment>
<evidence type="ECO:0000256" key="4">
    <source>
        <dbReference type="RuleBase" id="RU361185"/>
    </source>
</evidence>
<dbReference type="OrthoDB" id="176168at2"/>
<dbReference type="eggNOG" id="COG1501">
    <property type="taxonomic scope" value="Bacteria"/>
</dbReference>
<gene>
    <name evidence="8" type="ordered locus">Dtur_0490</name>
</gene>
<dbReference type="InterPro" id="IPR025887">
    <property type="entry name" value="Glyco_hydro_31_N_dom"/>
</dbReference>
<dbReference type="InterPro" id="IPR048395">
    <property type="entry name" value="Glyco_hydro_31_C"/>
</dbReference>
<dbReference type="EMBL" id="CP001251">
    <property type="protein sequence ID" value="ACK41788.1"/>
    <property type="molecule type" value="Genomic_DNA"/>
</dbReference>
<dbReference type="InterPro" id="IPR000322">
    <property type="entry name" value="Glyco_hydro_31_TIM"/>
</dbReference>
<dbReference type="SUPFAM" id="SSF51445">
    <property type="entry name" value="(Trans)glycosidases"/>
    <property type="match status" value="1"/>
</dbReference>
<dbReference type="SUPFAM" id="SSF51011">
    <property type="entry name" value="Glycosyl hydrolase domain"/>
    <property type="match status" value="1"/>
</dbReference>
<proteinExistence type="inferred from homology"/>
<feature type="domain" description="Glycoside hydrolase family 31 N-terminal" evidence="6">
    <location>
        <begin position="32"/>
        <end position="191"/>
    </location>
</feature>
<dbReference type="CDD" id="cd06593">
    <property type="entry name" value="GH31_xylosidase_YicI"/>
    <property type="match status" value="1"/>
</dbReference>
<organism evidence="8 9">
    <name type="scientific">Dictyoglomus turgidum (strain DSM 6724 / Z-1310)</name>
    <dbReference type="NCBI Taxonomy" id="515635"/>
    <lineage>
        <taxon>Bacteria</taxon>
        <taxon>Pseudomonadati</taxon>
        <taxon>Dictyoglomota</taxon>
        <taxon>Dictyoglomia</taxon>
        <taxon>Dictyoglomales</taxon>
        <taxon>Dictyoglomaceae</taxon>
        <taxon>Dictyoglomus</taxon>
    </lineage>
</organism>
<dbReference type="CDD" id="cd14752">
    <property type="entry name" value="GH31_N"/>
    <property type="match status" value="1"/>
</dbReference>
<keyword evidence="9" id="KW-1185">Reference proteome</keyword>
<evidence type="ECO:0000256" key="1">
    <source>
        <dbReference type="ARBA" id="ARBA00007806"/>
    </source>
</evidence>
<dbReference type="Pfam" id="PF01055">
    <property type="entry name" value="Glyco_hydro_31_2nd"/>
    <property type="match status" value="1"/>
</dbReference>
<dbReference type="PANTHER" id="PTHR43053">
    <property type="entry name" value="GLYCOSIDASE FAMILY 31"/>
    <property type="match status" value="1"/>
</dbReference>
<keyword evidence="3 4" id="KW-0326">Glycosidase</keyword>
<dbReference type="InterPro" id="IPR013780">
    <property type="entry name" value="Glyco_hydro_b"/>
</dbReference>
<keyword evidence="2 4" id="KW-0378">Hydrolase</keyword>
<dbReference type="RefSeq" id="WP_012582873.1">
    <property type="nucleotide sequence ID" value="NC_011661.1"/>
</dbReference>
<evidence type="ECO:0000313" key="9">
    <source>
        <dbReference type="Proteomes" id="UP000007719"/>
    </source>
</evidence>
<dbReference type="Gene3D" id="2.60.40.1180">
    <property type="entry name" value="Golgi alpha-mannosidase II"/>
    <property type="match status" value="1"/>
</dbReference>
<feature type="domain" description="Glycoside hydrolase family 31 TIM barrel" evidence="5">
    <location>
        <begin position="238"/>
        <end position="559"/>
    </location>
</feature>
<dbReference type="Gene3D" id="2.60.40.1760">
    <property type="entry name" value="glycosyl hydrolase (family 31)"/>
    <property type="match status" value="1"/>
</dbReference>
<dbReference type="InParanoid" id="B8E205"/>
<evidence type="ECO:0000313" key="8">
    <source>
        <dbReference type="EMBL" id="ACK41788.1"/>
    </source>
</evidence>
<dbReference type="InterPro" id="IPR011013">
    <property type="entry name" value="Gal_mutarotase_sf_dom"/>
</dbReference>
<dbReference type="SUPFAM" id="SSF74650">
    <property type="entry name" value="Galactose mutarotase-like"/>
    <property type="match status" value="1"/>
</dbReference>
<evidence type="ECO:0000259" key="7">
    <source>
        <dbReference type="Pfam" id="PF21365"/>
    </source>
</evidence>
<dbReference type="AlphaFoldDB" id="B8E205"/>
<dbReference type="GO" id="GO:0030246">
    <property type="term" value="F:carbohydrate binding"/>
    <property type="evidence" value="ECO:0007669"/>
    <property type="project" value="InterPro"/>
</dbReference>
<dbReference type="HOGENOM" id="CLU_000631_7_2_0"/>
<dbReference type="Pfam" id="PF13802">
    <property type="entry name" value="Gal_mutarotas_2"/>
    <property type="match status" value="1"/>
</dbReference>